<keyword evidence="1" id="KW-1133">Transmembrane helix</keyword>
<organism evidence="2 3">
    <name type="scientific">Comamonas thiooxydans</name>
    <dbReference type="NCBI Taxonomy" id="363952"/>
    <lineage>
        <taxon>Bacteria</taxon>
        <taxon>Pseudomonadati</taxon>
        <taxon>Pseudomonadota</taxon>
        <taxon>Betaproteobacteria</taxon>
        <taxon>Burkholderiales</taxon>
        <taxon>Comamonadaceae</taxon>
        <taxon>Comamonas</taxon>
    </lineage>
</organism>
<comment type="caution">
    <text evidence="2">The sequence shown here is derived from an EMBL/GenBank/DDBJ whole genome shotgun (WGS) entry which is preliminary data.</text>
</comment>
<evidence type="ECO:0000313" key="3">
    <source>
        <dbReference type="Proteomes" id="UP001161065"/>
    </source>
</evidence>
<evidence type="ECO:0000256" key="1">
    <source>
        <dbReference type="SAM" id="Phobius"/>
    </source>
</evidence>
<proteinExistence type="predicted"/>
<accession>A0AA42TU85</accession>
<keyword evidence="1" id="KW-0472">Membrane</keyword>
<sequence length="60" mass="6670">MDYIDKYRYAFVTMSWAVAGFIFLLNKVSLKPAAAQSSAQGEMLQLNLSNDCNYGVAKQS</sequence>
<feature type="transmembrane region" description="Helical" evidence="1">
    <location>
        <begin position="6"/>
        <end position="25"/>
    </location>
</feature>
<evidence type="ECO:0000313" key="2">
    <source>
        <dbReference type="EMBL" id="MDH1334609.1"/>
    </source>
</evidence>
<keyword evidence="1" id="KW-0812">Transmembrane</keyword>
<gene>
    <name evidence="2" type="ORF">N5D63_10725</name>
</gene>
<dbReference type="RefSeq" id="WP_280008175.1">
    <property type="nucleotide sequence ID" value="NZ_JAOCEK010000007.1"/>
</dbReference>
<dbReference type="EMBL" id="JAOCEK010000007">
    <property type="protein sequence ID" value="MDH1334609.1"/>
    <property type="molecule type" value="Genomic_DNA"/>
</dbReference>
<protein>
    <submittedName>
        <fullName evidence="2">Uncharacterized protein</fullName>
    </submittedName>
</protein>
<name>A0AA42TU85_9BURK</name>
<reference evidence="2" key="1">
    <citation type="submission" date="2022-09" db="EMBL/GenBank/DDBJ databases">
        <title>Intensive care unit water sources are persistently colonized with multi-drug resistant bacteria and are the site of extensive horizontal gene transfer of antibiotic resistance genes.</title>
        <authorList>
            <person name="Diorio-Toth L."/>
        </authorList>
    </citation>
    <scope>NUCLEOTIDE SEQUENCE</scope>
    <source>
        <strain evidence="2">GD03832</strain>
    </source>
</reference>
<dbReference type="Proteomes" id="UP001161065">
    <property type="component" value="Unassembled WGS sequence"/>
</dbReference>
<dbReference type="AlphaFoldDB" id="A0AA42TU85"/>